<dbReference type="InterPro" id="IPR032675">
    <property type="entry name" value="LRR_dom_sf"/>
</dbReference>
<feature type="chain" id="PRO_5036209202" description="Oplophorus-luciferin 2-monooxygenase non-catalytic subunit" evidence="4">
    <location>
        <begin position="23"/>
        <end position="303"/>
    </location>
</feature>
<name>A0A7R8XC73_9CRUS</name>
<dbReference type="SMART" id="SM00369">
    <property type="entry name" value="LRR_TYP"/>
    <property type="match status" value="2"/>
</dbReference>
<reference evidence="5" key="1">
    <citation type="submission" date="2020-11" db="EMBL/GenBank/DDBJ databases">
        <authorList>
            <person name="Tran Van P."/>
        </authorList>
    </citation>
    <scope>NUCLEOTIDE SEQUENCE</scope>
</reference>
<evidence type="ECO:0000313" key="6">
    <source>
        <dbReference type="Proteomes" id="UP000677054"/>
    </source>
</evidence>
<sequence>MLSFILLTLSCFLVAFTSGISGQSCPNPEDISPCTCDFSEFDGTISADCSSASTSEIFSTFNEVAWFPELRQFSVQINEKVTELPEGVLGDVSIQHILLESVWNLSTIHPEVVLQSKDRLQQIQVHDVPVEDFPWEVLSQLTSLLFFDFTGSGNPISELPPGLFEGLENLVIFLCSECDLGPTLPSGSLEFQSQNFQYVGLSSNGITMVEPGAITGLAADTVLDLENNLISELAEETFRPILEVLSRGTGFIFIYGNPIQCDCSMAWLVLNQEFLGSILGGVCEDGTAFENLDPSTFLECAIM</sequence>
<dbReference type="InterPro" id="IPR052286">
    <property type="entry name" value="Wnt_signaling_inhibitor"/>
</dbReference>
<keyword evidence="3" id="KW-0677">Repeat</keyword>
<keyword evidence="2 4" id="KW-0732">Signal</keyword>
<evidence type="ECO:0000256" key="4">
    <source>
        <dbReference type="SAM" id="SignalP"/>
    </source>
</evidence>
<dbReference type="Proteomes" id="UP000677054">
    <property type="component" value="Unassembled WGS sequence"/>
</dbReference>
<dbReference type="AlphaFoldDB" id="A0A7R8XC73"/>
<dbReference type="OrthoDB" id="676979at2759"/>
<dbReference type="SUPFAM" id="SSF52058">
    <property type="entry name" value="L domain-like"/>
    <property type="match status" value="1"/>
</dbReference>
<dbReference type="InterPro" id="IPR003591">
    <property type="entry name" value="Leu-rich_rpt_typical-subtyp"/>
</dbReference>
<organism evidence="5">
    <name type="scientific">Darwinula stevensoni</name>
    <dbReference type="NCBI Taxonomy" id="69355"/>
    <lineage>
        <taxon>Eukaryota</taxon>
        <taxon>Metazoa</taxon>
        <taxon>Ecdysozoa</taxon>
        <taxon>Arthropoda</taxon>
        <taxon>Crustacea</taxon>
        <taxon>Oligostraca</taxon>
        <taxon>Ostracoda</taxon>
        <taxon>Podocopa</taxon>
        <taxon>Podocopida</taxon>
        <taxon>Darwinulocopina</taxon>
        <taxon>Darwinuloidea</taxon>
        <taxon>Darwinulidae</taxon>
        <taxon>Darwinula</taxon>
    </lineage>
</organism>
<dbReference type="Gene3D" id="3.80.10.10">
    <property type="entry name" value="Ribonuclease Inhibitor"/>
    <property type="match status" value="2"/>
</dbReference>
<proteinExistence type="predicted"/>
<protein>
    <recommendedName>
        <fullName evidence="7">Oplophorus-luciferin 2-monooxygenase non-catalytic subunit</fullName>
    </recommendedName>
</protein>
<evidence type="ECO:0000256" key="2">
    <source>
        <dbReference type="ARBA" id="ARBA00022729"/>
    </source>
</evidence>
<evidence type="ECO:0000256" key="3">
    <source>
        <dbReference type="ARBA" id="ARBA00022737"/>
    </source>
</evidence>
<keyword evidence="1" id="KW-0433">Leucine-rich repeat</keyword>
<keyword evidence="6" id="KW-1185">Reference proteome</keyword>
<dbReference type="PANTHER" id="PTHR24364:SF18">
    <property type="entry name" value="LP06937P"/>
    <property type="match status" value="1"/>
</dbReference>
<gene>
    <name evidence="5" type="ORF">DSTB1V02_LOCUS4372</name>
</gene>
<evidence type="ECO:0008006" key="7">
    <source>
        <dbReference type="Google" id="ProtNLM"/>
    </source>
</evidence>
<accession>A0A7R8XC73</accession>
<dbReference type="EMBL" id="CAJPEV010000646">
    <property type="protein sequence ID" value="CAG0887206.1"/>
    <property type="molecule type" value="Genomic_DNA"/>
</dbReference>
<feature type="signal peptide" evidence="4">
    <location>
        <begin position="1"/>
        <end position="22"/>
    </location>
</feature>
<evidence type="ECO:0000256" key="1">
    <source>
        <dbReference type="ARBA" id="ARBA00022614"/>
    </source>
</evidence>
<dbReference type="PANTHER" id="PTHR24364">
    <property type="entry name" value="LP06937P"/>
    <property type="match status" value="1"/>
</dbReference>
<dbReference type="EMBL" id="LR900163">
    <property type="protein sequence ID" value="CAD7244477.1"/>
    <property type="molecule type" value="Genomic_DNA"/>
</dbReference>
<evidence type="ECO:0000313" key="5">
    <source>
        <dbReference type="EMBL" id="CAD7244477.1"/>
    </source>
</evidence>
<dbReference type="GO" id="GO:0016020">
    <property type="term" value="C:membrane"/>
    <property type="evidence" value="ECO:0007669"/>
    <property type="project" value="TreeGrafter"/>
</dbReference>